<dbReference type="GO" id="GO:0003677">
    <property type="term" value="F:DNA binding"/>
    <property type="evidence" value="ECO:0007669"/>
    <property type="project" value="UniProtKB-KW"/>
</dbReference>
<dbReference type="EMBL" id="JBHTIR010003685">
    <property type="protein sequence ID" value="MFD0855607.1"/>
    <property type="molecule type" value="Genomic_DNA"/>
</dbReference>
<gene>
    <name evidence="4" type="ORF">ACFQ07_25420</name>
</gene>
<evidence type="ECO:0000313" key="5">
    <source>
        <dbReference type="Proteomes" id="UP001597083"/>
    </source>
</evidence>
<dbReference type="Gene3D" id="1.10.150.130">
    <property type="match status" value="1"/>
</dbReference>
<dbReference type="PROSITE" id="PS51900">
    <property type="entry name" value="CB"/>
    <property type="match status" value="1"/>
</dbReference>
<evidence type="ECO:0000256" key="2">
    <source>
        <dbReference type="PROSITE-ProRule" id="PRU01248"/>
    </source>
</evidence>
<name>A0ABW3CP91_9ACTN</name>
<dbReference type="InterPro" id="IPR028259">
    <property type="entry name" value="AP2-like_int_N"/>
</dbReference>
<keyword evidence="1 2" id="KW-0238">DNA-binding</keyword>
<dbReference type="Pfam" id="PF14657">
    <property type="entry name" value="Arm-DNA-bind_4"/>
    <property type="match status" value="1"/>
</dbReference>
<keyword evidence="5" id="KW-1185">Reference proteome</keyword>
<proteinExistence type="predicted"/>
<comment type="caution">
    <text evidence="4">The sequence shown here is derived from an EMBL/GenBank/DDBJ whole genome shotgun (WGS) entry which is preliminary data.</text>
</comment>
<sequence>MATMTSAGGIYRRCGCVDPDSGRAWGSACPKLSRGGRHGSWYIRLELPKGPDGRRRRVRRGGFATRKAAEETLARLRAPGNPETGTGVVTVGEWLAHWLATRTRASSTVRGYASHVRLYLVPHLGGLLLAGLSHAHVQAMFTAIVRDHEVKGRPIAAATLNRIRATLRTELNAAIRQSLIADNPASYVELPGQRRPRAVVWTAARVE</sequence>
<dbReference type="InterPro" id="IPR011010">
    <property type="entry name" value="DNA_brk_join_enz"/>
</dbReference>
<feature type="domain" description="Core-binding (CB)" evidence="3">
    <location>
        <begin position="89"/>
        <end position="175"/>
    </location>
</feature>
<feature type="non-terminal residue" evidence="4">
    <location>
        <position position="207"/>
    </location>
</feature>
<dbReference type="SUPFAM" id="SSF56349">
    <property type="entry name" value="DNA breaking-rejoining enzymes"/>
    <property type="match status" value="1"/>
</dbReference>
<dbReference type="InterPro" id="IPR010998">
    <property type="entry name" value="Integrase_recombinase_N"/>
</dbReference>
<evidence type="ECO:0000313" key="4">
    <source>
        <dbReference type="EMBL" id="MFD0855607.1"/>
    </source>
</evidence>
<dbReference type="InterPro" id="IPR044068">
    <property type="entry name" value="CB"/>
</dbReference>
<protein>
    <submittedName>
        <fullName evidence="4">Arm DNA-binding domain-containing protein</fullName>
    </submittedName>
</protein>
<dbReference type="Proteomes" id="UP001597083">
    <property type="component" value="Unassembled WGS sequence"/>
</dbReference>
<organism evidence="4 5">
    <name type="scientific">Actinomadura adrarensis</name>
    <dbReference type="NCBI Taxonomy" id="1819600"/>
    <lineage>
        <taxon>Bacteria</taxon>
        <taxon>Bacillati</taxon>
        <taxon>Actinomycetota</taxon>
        <taxon>Actinomycetes</taxon>
        <taxon>Streptosporangiales</taxon>
        <taxon>Thermomonosporaceae</taxon>
        <taxon>Actinomadura</taxon>
    </lineage>
</organism>
<reference evidence="5" key="1">
    <citation type="journal article" date="2019" name="Int. J. Syst. Evol. Microbiol.">
        <title>The Global Catalogue of Microorganisms (GCM) 10K type strain sequencing project: providing services to taxonomists for standard genome sequencing and annotation.</title>
        <authorList>
            <consortium name="The Broad Institute Genomics Platform"/>
            <consortium name="The Broad Institute Genome Sequencing Center for Infectious Disease"/>
            <person name="Wu L."/>
            <person name="Ma J."/>
        </authorList>
    </citation>
    <scope>NUCLEOTIDE SEQUENCE [LARGE SCALE GENOMIC DNA]</scope>
    <source>
        <strain evidence="5">JCM 31696</strain>
    </source>
</reference>
<evidence type="ECO:0000256" key="1">
    <source>
        <dbReference type="ARBA" id="ARBA00023125"/>
    </source>
</evidence>
<evidence type="ECO:0000259" key="3">
    <source>
        <dbReference type="PROSITE" id="PS51900"/>
    </source>
</evidence>
<accession>A0ABW3CP91</accession>